<dbReference type="InterPro" id="IPR002784">
    <property type="entry name" value="Ribosomal_eL14_dom"/>
</dbReference>
<feature type="coiled-coil region" evidence="4">
    <location>
        <begin position="12"/>
        <end position="39"/>
    </location>
</feature>
<dbReference type="PANTHER" id="PTHR33327">
    <property type="entry name" value="ENDONUCLEASE"/>
    <property type="match status" value="1"/>
</dbReference>
<evidence type="ECO:0000256" key="2">
    <source>
        <dbReference type="ARBA" id="ARBA00035215"/>
    </source>
</evidence>
<protein>
    <recommendedName>
        <fullName evidence="2">Large ribosomal subunit protein eL14</fullName>
    </recommendedName>
    <alternativeName>
        <fullName evidence="3">60S ribosomal protein L14</fullName>
    </alternativeName>
</protein>
<dbReference type="Pfam" id="PF23055">
    <property type="entry name" value="DUF7041"/>
    <property type="match status" value="1"/>
</dbReference>
<evidence type="ECO:0000313" key="7">
    <source>
        <dbReference type="EMBL" id="KAL3388999.1"/>
    </source>
</evidence>
<dbReference type="CDD" id="cd23702">
    <property type="entry name" value="eL14"/>
    <property type="match status" value="1"/>
</dbReference>
<dbReference type="EMBL" id="JBJJXI010000124">
    <property type="protein sequence ID" value="KAL3388999.1"/>
    <property type="molecule type" value="Genomic_DNA"/>
</dbReference>
<dbReference type="Gene3D" id="2.30.30.30">
    <property type="match status" value="1"/>
</dbReference>
<evidence type="ECO:0000259" key="5">
    <source>
        <dbReference type="Pfam" id="PF01929"/>
    </source>
</evidence>
<dbReference type="AlphaFoldDB" id="A0ABD2W8J5"/>
<keyword evidence="8" id="KW-1185">Reference proteome</keyword>
<evidence type="ECO:0000259" key="6">
    <source>
        <dbReference type="Pfam" id="PF23055"/>
    </source>
</evidence>
<dbReference type="Pfam" id="PF01929">
    <property type="entry name" value="Ribosomal_L14e"/>
    <property type="match status" value="1"/>
</dbReference>
<dbReference type="InterPro" id="IPR055469">
    <property type="entry name" value="DUF7041"/>
</dbReference>
<name>A0ABD2W8J5_9HYME</name>
<dbReference type="InterPro" id="IPR008991">
    <property type="entry name" value="Translation_prot_SH3-like_sf"/>
</dbReference>
<feature type="domain" description="DUF7041" evidence="6">
    <location>
        <begin position="60"/>
        <end position="142"/>
    </location>
</feature>
<dbReference type="Proteomes" id="UP001627154">
    <property type="component" value="Unassembled WGS sequence"/>
</dbReference>
<evidence type="ECO:0000313" key="8">
    <source>
        <dbReference type="Proteomes" id="UP001627154"/>
    </source>
</evidence>
<comment type="caution">
    <text evidence="7">The sequence shown here is derived from an EMBL/GenBank/DDBJ whole genome shotgun (WGS) entry which is preliminary data.</text>
</comment>
<proteinExistence type="inferred from homology"/>
<reference evidence="7 8" key="1">
    <citation type="journal article" date="2024" name="bioRxiv">
        <title>A reference genome for Trichogramma kaykai: A tiny desert-dwelling parasitoid wasp with competing sex-ratio distorters.</title>
        <authorList>
            <person name="Culotta J."/>
            <person name="Lindsey A.R."/>
        </authorList>
    </citation>
    <scope>NUCLEOTIDE SEQUENCE [LARGE SCALE GENOMIC DNA]</scope>
    <source>
        <strain evidence="7 8">KSX58</strain>
    </source>
</reference>
<accession>A0ABD2W8J5</accession>
<evidence type="ECO:0000256" key="4">
    <source>
        <dbReference type="SAM" id="Coils"/>
    </source>
</evidence>
<gene>
    <name evidence="7" type="ORF">TKK_015948</name>
</gene>
<keyword evidence="4" id="KW-0175">Coiled coil</keyword>
<dbReference type="SUPFAM" id="SSF50104">
    <property type="entry name" value="Translation proteins SH3-like domain"/>
    <property type="match status" value="1"/>
</dbReference>
<feature type="domain" description="Large ribosomal subunit protein eL14" evidence="5">
    <location>
        <begin position="394"/>
        <end position="465"/>
    </location>
</feature>
<evidence type="ECO:0000256" key="3">
    <source>
        <dbReference type="ARBA" id="ARBA00035318"/>
    </source>
</evidence>
<evidence type="ECO:0000256" key="1">
    <source>
        <dbReference type="ARBA" id="ARBA00006592"/>
    </source>
</evidence>
<dbReference type="InterPro" id="IPR014722">
    <property type="entry name" value="Rib_uL2_dom2"/>
</dbReference>
<comment type="similarity">
    <text evidence="1">Belongs to the eukaryotic ribosomal protein eL14 family.</text>
</comment>
<sequence length="471" mass="53363">MVFPRNDPDDELQRIRADNERLLEQIALLEAAHQNIAARNQAVPDAPAPPPVVGRVAVKLPTFWADKPSLWFAQADSQFVLANITTEITKFHYVASQLDSRAAAEVEDIITNPPADNPYTTLRSKLIERLSLSEEQRVRNLLSDEELGDRKPSQFLRHLRSLAGITPVNDNLLRQLWLRRLPPNIQAILAGQADAQLEKIAELADKVAEVCPTPIAVNAVSTPPSNDLLLSEISNLSRKISEISRSDISCFPRKKFPNMKCKPSTFSLEAANGTVIRTYGFFDFSLRFNLRRVFRWKFIIADVDTPIIGSDFLAFYKLLPDCHSKKLIDKSSGFSASCQTGFCDMPNIKPFKRFVQSGRVAYVSNGPNKSKLVAIVDVIDQNRVLVDGPVAKIPRGQMCLNDLHLTKFRLKIPFTGPTRVVRKAWEREKIEKKWQATVWAQKVVAEEKRAVLSDYDRFKLRRAKRFDYPEL</sequence>
<dbReference type="PANTHER" id="PTHR33327:SF3">
    <property type="entry name" value="RNA-DIRECTED DNA POLYMERASE"/>
    <property type="match status" value="1"/>
</dbReference>
<organism evidence="7 8">
    <name type="scientific">Trichogramma kaykai</name>
    <dbReference type="NCBI Taxonomy" id="54128"/>
    <lineage>
        <taxon>Eukaryota</taxon>
        <taxon>Metazoa</taxon>
        <taxon>Ecdysozoa</taxon>
        <taxon>Arthropoda</taxon>
        <taxon>Hexapoda</taxon>
        <taxon>Insecta</taxon>
        <taxon>Pterygota</taxon>
        <taxon>Neoptera</taxon>
        <taxon>Endopterygota</taxon>
        <taxon>Hymenoptera</taxon>
        <taxon>Apocrita</taxon>
        <taxon>Proctotrupomorpha</taxon>
        <taxon>Chalcidoidea</taxon>
        <taxon>Trichogrammatidae</taxon>
        <taxon>Trichogramma</taxon>
    </lineage>
</organism>